<feature type="region of interest" description="Disordered" evidence="1">
    <location>
        <begin position="1"/>
        <end position="46"/>
    </location>
</feature>
<proteinExistence type="predicted"/>
<dbReference type="Pfam" id="PF14155">
    <property type="entry name" value="DUF4307"/>
    <property type="match status" value="1"/>
</dbReference>
<comment type="caution">
    <text evidence="3">The sequence shown here is derived from an EMBL/GenBank/DDBJ whole genome shotgun (WGS) entry which is preliminary data.</text>
</comment>
<feature type="transmembrane region" description="Helical" evidence="2">
    <location>
        <begin position="53"/>
        <end position="74"/>
    </location>
</feature>
<evidence type="ECO:0000256" key="1">
    <source>
        <dbReference type="SAM" id="MobiDB-lite"/>
    </source>
</evidence>
<evidence type="ECO:0000256" key="2">
    <source>
        <dbReference type="SAM" id="Phobius"/>
    </source>
</evidence>
<keyword evidence="2" id="KW-0812">Transmembrane</keyword>
<dbReference type="RefSeq" id="WP_082848629.1">
    <property type="nucleotide sequence ID" value="NZ_LRIE01000034.1"/>
</dbReference>
<organism evidence="3 4">
    <name type="scientific">Oerskovia enterophila</name>
    <dbReference type="NCBI Taxonomy" id="43678"/>
    <lineage>
        <taxon>Bacteria</taxon>
        <taxon>Bacillati</taxon>
        <taxon>Actinomycetota</taxon>
        <taxon>Actinomycetes</taxon>
        <taxon>Micrococcales</taxon>
        <taxon>Cellulomonadaceae</taxon>
        <taxon>Oerskovia</taxon>
    </lineage>
</organism>
<dbReference type="STRING" id="43678.OJAG_03210"/>
<dbReference type="AlphaFoldDB" id="A0A163T1A0"/>
<sequence>MTNSTPPLGTSPTPGPDALDEDENPIGLVPRSEGPRPPAGRYGPEPTPLRRRLAIAGIVAAALVGIAVTVWIGLGQAATPVRYDDFGFKVVSSEQIDVTFQVSMKPGTQAECTIDALADSYAQVGTVKVVVGPSDKLEGRYTVSVATSELATTGIVESCVALP</sequence>
<dbReference type="PATRIC" id="fig|43678.3.peg.342"/>
<reference evidence="3 4" key="1">
    <citation type="submission" date="2016-01" db="EMBL/GenBank/DDBJ databases">
        <title>Genome sequence of Oerskovia enterophila VJag, an agar and cellulose degrading bacterium.</title>
        <authorList>
            <person name="Poehlein A."/>
            <person name="Jag V."/>
            <person name="Bengelsdorf F."/>
            <person name="Duerre P."/>
            <person name="Daniel R."/>
        </authorList>
    </citation>
    <scope>NUCLEOTIDE SEQUENCE [LARGE SCALE GENOMIC DNA]</scope>
    <source>
        <strain evidence="3 4">VJag</strain>
    </source>
</reference>
<accession>A0A163T1A0</accession>
<dbReference type="OrthoDB" id="5149291at2"/>
<protein>
    <recommendedName>
        <fullName evidence="5">DUF4307 domain-containing protein</fullName>
    </recommendedName>
</protein>
<evidence type="ECO:0000313" key="4">
    <source>
        <dbReference type="Proteomes" id="UP000076447"/>
    </source>
</evidence>
<keyword evidence="2" id="KW-1133">Transmembrane helix</keyword>
<gene>
    <name evidence="3" type="ORF">OJAG_03210</name>
</gene>
<name>A0A163T1A0_9CELL</name>
<evidence type="ECO:0008006" key="5">
    <source>
        <dbReference type="Google" id="ProtNLM"/>
    </source>
</evidence>
<dbReference type="EMBL" id="LRIE01000034">
    <property type="protein sequence ID" value="KZM36981.1"/>
    <property type="molecule type" value="Genomic_DNA"/>
</dbReference>
<evidence type="ECO:0000313" key="3">
    <source>
        <dbReference type="EMBL" id="KZM36981.1"/>
    </source>
</evidence>
<keyword evidence="2" id="KW-0472">Membrane</keyword>
<dbReference type="InterPro" id="IPR025443">
    <property type="entry name" value="DUF4307"/>
</dbReference>
<dbReference type="Proteomes" id="UP000076447">
    <property type="component" value="Unassembled WGS sequence"/>
</dbReference>
<feature type="compositionally biased region" description="Low complexity" evidence="1">
    <location>
        <begin position="1"/>
        <end position="12"/>
    </location>
</feature>